<dbReference type="Proteomes" id="UP000580718">
    <property type="component" value="Unassembled WGS sequence"/>
</dbReference>
<evidence type="ECO:0000313" key="9">
    <source>
        <dbReference type="Proteomes" id="UP000580718"/>
    </source>
</evidence>
<evidence type="ECO:0000256" key="2">
    <source>
        <dbReference type="ARBA" id="ARBA00007639"/>
    </source>
</evidence>
<evidence type="ECO:0000256" key="4">
    <source>
        <dbReference type="SAM" id="SignalP"/>
    </source>
</evidence>
<dbReference type="SUPFAM" id="SSF53822">
    <property type="entry name" value="Periplasmic binding protein-like I"/>
    <property type="match status" value="1"/>
</dbReference>
<accession>A0A323VE19</accession>
<protein>
    <submittedName>
        <fullName evidence="6">Ribose transport system substrate-binding protein</fullName>
    </submittedName>
</protein>
<dbReference type="InterPro" id="IPR028082">
    <property type="entry name" value="Peripla_BP_I"/>
</dbReference>
<evidence type="ECO:0000313" key="6">
    <source>
        <dbReference type="EMBL" id="MBB3676602.1"/>
    </source>
</evidence>
<dbReference type="EMBL" id="JACIBU010000001">
    <property type="protein sequence ID" value="MBB3676602.1"/>
    <property type="molecule type" value="Genomic_DNA"/>
</dbReference>
<keyword evidence="8" id="KW-1185">Reference proteome</keyword>
<evidence type="ECO:0000313" key="7">
    <source>
        <dbReference type="EMBL" id="PZA22303.1"/>
    </source>
</evidence>
<evidence type="ECO:0000313" key="8">
    <source>
        <dbReference type="Proteomes" id="UP000247602"/>
    </source>
</evidence>
<feature type="signal peptide" evidence="4">
    <location>
        <begin position="1"/>
        <end position="24"/>
    </location>
</feature>
<dbReference type="RefSeq" id="WP_110551380.1">
    <property type="nucleotide sequence ID" value="NZ_JACIBU010000001.1"/>
</dbReference>
<feature type="domain" description="Periplasmic binding protein" evidence="5">
    <location>
        <begin position="55"/>
        <end position="297"/>
    </location>
</feature>
<sequence length="331" mass="33720">MRRWTGLGASVAVLTMVLAGCSSGDGGGGGGGGGGDDPFRVVAFTSGNQTPIGAWWVKAVEAKADELGWDLTMIQGDFDFQKMNPQVESAIGQGADVILDGYTDVAAIGSIVTAARDSEIPIFAMDAATEATDAFALNITTDQQGIVDGTLEALTASLGGSLEGKNVMVIGHDPHPGIRMRAQLALEDLEAAGATIAGGDVQKVKSPATGRTEALALVTDYLTANPGGLDAVWVGWDDAALGASQAITEAGSTAKVTGSDATSEAIAQILSGGTFVATANQPWPEVLDSVIEQVTAYQETGELPSENYEAVDTTIVTAENASTITPSDKLG</sequence>
<reference evidence="7 8" key="1">
    <citation type="submission" date="2018-06" db="EMBL/GenBank/DDBJ databases">
        <title>Draft genome sequence of Modestobacter versicolor CP153-2.</title>
        <authorList>
            <person name="Gundlapally S.R."/>
        </authorList>
    </citation>
    <scope>NUCLEOTIDE SEQUENCE [LARGE SCALE GENOMIC DNA]</scope>
    <source>
        <strain evidence="7 8">CP153-2</strain>
    </source>
</reference>
<name>A0A323VE19_9ACTN</name>
<dbReference type="AlphaFoldDB" id="A0A323VE19"/>
<evidence type="ECO:0000256" key="3">
    <source>
        <dbReference type="ARBA" id="ARBA00022729"/>
    </source>
</evidence>
<proteinExistence type="inferred from homology"/>
<dbReference type="PROSITE" id="PS51257">
    <property type="entry name" value="PROKAR_LIPOPROTEIN"/>
    <property type="match status" value="1"/>
</dbReference>
<dbReference type="GO" id="GO:0030313">
    <property type="term" value="C:cell envelope"/>
    <property type="evidence" value="ECO:0007669"/>
    <property type="project" value="UniProtKB-SubCell"/>
</dbReference>
<dbReference type="CDD" id="cd01536">
    <property type="entry name" value="PBP1_ABC_sugar_binding-like"/>
    <property type="match status" value="1"/>
</dbReference>
<dbReference type="EMBL" id="QKNV01000038">
    <property type="protein sequence ID" value="PZA22303.1"/>
    <property type="molecule type" value="Genomic_DNA"/>
</dbReference>
<evidence type="ECO:0000256" key="1">
    <source>
        <dbReference type="ARBA" id="ARBA00004196"/>
    </source>
</evidence>
<comment type="similarity">
    <text evidence="2">Belongs to the bacterial solute-binding protein 2 family.</text>
</comment>
<comment type="caution">
    <text evidence="7">The sequence shown here is derived from an EMBL/GenBank/DDBJ whole genome shotgun (WGS) entry which is preliminary data.</text>
</comment>
<gene>
    <name evidence="7" type="ORF">DMO24_05760</name>
    <name evidence="6" type="ORF">FHX36_002337</name>
</gene>
<evidence type="ECO:0000259" key="5">
    <source>
        <dbReference type="Pfam" id="PF13407"/>
    </source>
</evidence>
<dbReference type="Gene3D" id="3.40.50.2300">
    <property type="match status" value="2"/>
</dbReference>
<dbReference type="Pfam" id="PF13407">
    <property type="entry name" value="Peripla_BP_4"/>
    <property type="match status" value="1"/>
</dbReference>
<dbReference type="GO" id="GO:0030246">
    <property type="term" value="F:carbohydrate binding"/>
    <property type="evidence" value="ECO:0007669"/>
    <property type="project" value="UniProtKB-ARBA"/>
</dbReference>
<feature type="chain" id="PRO_5038229361" evidence="4">
    <location>
        <begin position="25"/>
        <end position="331"/>
    </location>
</feature>
<reference evidence="6 9" key="2">
    <citation type="submission" date="2020-08" db="EMBL/GenBank/DDBJ databases">
        <title>Sequencing the genomes of 1000 actinobacteria strains.</title>
        <authorList>
            <person name="Klenk H.-P."/>
        </authorList>
    </citation>
    <scope>NUCLEOTIDE SEQUENCE [LARGE SCALE GENOMIC DNA]</scope>
    <source>
        <strain evidence="6 9">DSM 16678</strain>
    </source>
</reference>
<dbReference type="PANTHER" id="PTHR46847:SF1">
    <property type="entry name" value="D-ALLOSE-BINDING PERIPLASMIC PROTEIN-RELATED"/>
    <property type="match status" value="1"/>
</dbReference>
<dbReference type="InterPro" id="IPR025997">
    <property type="entry name" value="SBP_2_dom"/>
</dbReference>
<dbReference type="OrthoDB" id="9813037at2"/>
<comment type="subcellular location">
    <subcellularLocation>
        <location evidence="1">Cell envelope</location>
    </subcellularLocation>
</comment>
<dbReference type="PANTHER" id="PTHR46847">
    <property type="entry name" value="D-ALLOSE-BINDING PERIPLASMIC PROTEIN-RELATED"/>
    <property type="match status" value="1"/>
</dbReference>
<keyword evidence="3 4" id="KW-0732">Signal</keyword>
<dbReference type="Proteomes" id="UP000247602">
    <property type="component" value="Unassembled WGS sequence"/>
</dbReference>
<organism evidence="7 8">
    <name type="scientific">Modestobacter versicolor</name>
    <dbReference type="NCBI Taxonomy" id="429133"/>
    <lineage>
        <taxon>Bacteria</taxon>
        <taxon>Bacillati</taxon>
        <taxon>Actinomycetota</taxon>
        <taxon>Actinomycetes</taxon>
        <taxon>Geodermatophilales</taxon>
        <taxon>Geodermatophilaceae</taxon>
        <taxon>Modestobacter</taxon>
    </lineage>
</organism>